<dbReference type="PANTHER" id="PTHR30269">
    <property type="entry name" value="TRANSMEMBRANE PROTEIN YFCA"/>
    <property type="match status" value="1"/>
</dbReference>
<gene>
    <name evidence="9" type="ORF">ALQ95_04621</name>
</gene>
<protein>
    <recommendedName>
        <fullName evidence="8">Probable membrane transporter protein</fullName>
    </recommendedName>
</protein>
<keyword evidence="4 8" id="KW-1003">Cell membrane</keyword>
<dbReference type="GO" id="GO:0005886">
    <property type="term" value="C:plasma membrane"/>
    <property type="evidence" value="ECO:0007669"/>
    <property type="project" value="UniProtKB-SubCell"/>
</dbReference>
<feature type="transmembrane region" description="Helical" evidence="8">
    <location>
        <begin position="397"/>
        <end position="417"/>
    </location>
</feature>
<dbReference type="AlphaFoldDB" id="A0A3M2VRP0"/>
<evidence type="ECO:0000256" key="3">
    <source>
        <dbReference type="ARBA" id="ARBA00022448"/>
    </source>
</evidence>
<evidence type="ECO:0000256" key="7">
    <source>
        <dbReference type="ARBA" id="ARBA00023136"/>
    </source>
</evidence>
<dbReference type="Pfam" id="PF01925">
    <property type="entry name" value="TauE"/>
    <property type="match status" value="1"/>
</dbReference>
<keyword evidence="7 8" id="KW-0472">Membrane</keyword>
<evidence type="ECO:0000256" key="1">
    <source>
        <dbReference type="ARBA" id="ARBA00004651"/>
    </source>
</evidence>
<feature type="transmembrane region" description="Helical" evidence="8">
    <location>
        <begin position="276"/>
        <end position="293"/>
    </location>
</feature>
<comment type="caution">
    <text evidence="9">The sequence shown here is derived from an EMBL/GenBank/DDBJ whole genome shotgun (WGS) entry which is preliminary data.</text>
</comment>
<dbReference type="InterPro" id="IPR052017">
    <property type="entry name" value="TSUP"/>
</dbReference>
<feature type="transmembrane region" description="Helical" evidence="8">
    <location>
        <begin position="359"/>
        <end position="385"/>
    </location>
</feature>
<evidence type="ECO:0000313" key="10">
    <source>
        <dbReference type="Proteomes" id="UP000280292"/>
    </source>
</evidence>
<reference evidence="9 10" key="1">
    <citation type="submission" date="2018-08" db="EMBL/GenBank/DDBJ databases">
        <title>Recombination of ecologically and evolutionarily significant loci maintains genetic cohesion in the Pseudomonas syringae species complex.</title>
        <authorList>
            <person name="Dillon M."/>
            <person name="Thakur S."/>
            <person name="Almeida R.N.D."/>
            <person name="Weir B.S."/>
            <person name="Guttman D.S."/>
        </authorList>
    </citation>
    <scope>NUCLEOTIDE SEQUENCE [LARGE SCALE GENOMIC DNA]</scope>
    <source>
        <strain evidence="9 10">ICMP 3883</strain>
    </source>
</reference>
<evidence type="ECO:0000256" key="2">
    <source>
        <dbReference type="ARBA" id="ARBA00009142"/>
    </source>
</evidence>
<organism evidence="9 10">
    <name type="scientific">Pseudomonas syringae pv. ribicola</name>
    <dbReference type="NCBI Taxonomy" id="55398"/>
    <lineage>
        <taxon>Bacteria</taxon>
        <taxon>Pseudomonadati</taxon>
        <taxon>Pseudomonadota</taxon>
        <taxon>Gammaproteobacteria</taxon>
        <taxon>Pseudomonadales</taxon>
        <taxon>Pseudomonadaceae</taxon>
        <taxon>Pseudomonas</taxon>
    </lineage>
</organism>
<accession>A0A3M2VRP0</accession>
<feature type="transmembrane region" description="Helical" evidence="8">
    <location>
        <begin position="330"/>
        <end position="347"/>
    </location>
</feature>
<proteinExistence type="inferred from homology"/>
<dbReference type="EMBL" id="RBNR01000239">
    <property type="protein sequence ID" value="RML41884.1"/>
    <property type="molecule type" value="Genomic_DNA"/>
</dbReference>
<dbReference type="Proteomes" id="UP000280292">
    <property type="component" value="Unassembled WGS sequence"/>
</dbReference>
<comment type="similarity">
    <text evidence="2 8">Belongs to the 4-toluene sulfonate uptake permease (TSUP) (TC 2.A.102) family.</text>
</comment>
<feature type="transmembrane region" description="Helical" evidence="8">
    <location>
        <begin position="305"/>
        <end position="323"/>
    </location>
</feature>
<keyword evidence="3" id="KW-0813">Transport</keyword>
<evidence type="ECO:0000256" key="4">
    <source>
        <dbReference type="ARBA" id="ARBA00022475"/>
    </source>
</evidence>
<dbReference type="PANTHER" id="PTHR30269:SF32">
    <property type="entry name" value="MEMBRANE TRANSPORTER PROTEIN-RELATED"/>
    <property type="match status" value="1"/>
</dbReference>
<sequence length="477" mass="51342">MKYTCPDAGRDRLEISPSTQMLLNTSSSNTRARPLSWLTVRTSRSRPSLAKGSLIMPGIIMVMPCGSELAIDDESQRRCTDRATLRLSGCRSGLVREGLRSGPKTGRLGCICCTEASGFAAGSRQIADKSAPTKKREIADRRSVARSAHITRFCPEGVGADLSANCREPAAKPVHTVHQANRGHRFPWHRTPKAALLRSTLDHHSSPPFQAHSRKEASVSHTDVLAAFSQLGFTPFDWLLIELAIVAAYIVFGVAGFGTALVAGPILIHFMPLSRIIPLLVMLDFLAAFGNLLPSRQSVVRSELMRLLPCMAAGCTLGVLFLLNLKSDLLLLLMGLFVTGYAVYSLAVKVRPTQLAAGWAIPAGVIGGLFGALFGSGGFLYAIYLNSRLASREQARATQSALISCSTVVRLTLFMIAGVYSDISLLVLAACLLPAMLLGSLAGRALIKKLSREAFVRLVTWLVLVSGLALIVRYLTA</sequence>
<evidence type="ECO:0000256" key="8">
    <source>
        <dbReference type="RuleBase" id="RU363041"/>
    </source>
</evidence>
<evidence type="ECO:0000313" key="9">
    <source>
        <dbReference type="EMBL" id="RML41884.1"/>
    </source>
</evidence>
<keyword evidence="6 8" id="KW-1133">Transmembrane helix</keyword>
<name>A0A3M2VRP0_PSESI</name>
<feature type="transmembrane region" description="Helical" evidence="8">
    <location>
        <begin position="423"/>
        <end position="442"/>
    </location>
</feature>
<feature type="transmembrane region" description="Helical" evidence="8">
    <location>
        <begin position="454"/>
        <end position="475"/>
    </location>
</feature>
<evidence type="ECO:0000256" key="6">
    <source>
        <dbReference type="ARBA" id="ARBA00022989"/>
    </source>
</evidence>
<feature type="transmembrane region" description="Helical" evidence="8">
    <location>
        <begin position="238"/>
        <end position="264"/>
    </location>
</feature>
<comment type="subcellular location">
    <subcellularLocation>
        <location evidence="1 8">Cell membrane</location>
        <topology evidence="1 8">Multi-pass membrane protein</topology>
    </subcellularLocation>
</comment>
<evidence type="ECO:0000256" key="5">
    <source>
        <dbReference type="ARBA" id="ARBA00022692"/>
    </source>
</evidence>
<keyword evidence="5 8" id="KW-0812">Transmembrane</keyword>
<dbReference type="InterPro" id="IPR002781">
    <property type="entry name" value="TM_pro_TauE-like"/>
</dbReference>